<dbReference type="SUPFAM" id="SSF58038">
    <property type="entry name" value="SNARE fusion complex"/>
    <property type="match status" value="1"/>
</dbReference>
<dbReference type="PROSITE" id="PS50859">
    <property type="entry name" value="LONGIN"/>
    <property type="match status" value="1"/>
</dbReference>
<gene>
    <name evidence="11" type="ORF">AMSG_07618</name>
</gene>
<evidence type="ECO:0000256" key="1">
    <source>
        <dbReference type="ARBA" id="ARBA00008025"/>
    </source>
</evidence>
<dbReference type="Gene3D" id="1.20.5.110">
    <property type="match status" value="1"/>
</dbReference>
<name>A0A0L0DH11_THETB</name>
<dbReference type="OrthoDB" id="27923at2759"/>
<dbReference type="SMART" id="SM01270">
    <property type="entry name" value="Longin"/>
    <property type="match status" value="1"/>
</dbReference>
<keyword evidence="5" id="KW-0449">Lipoprotein</keyword>
<evidence type="ECO:0000256" key="3">
    <source>
        <dbReference type="ARBA" id="ARBA00023136"/>
    </source>
</evidence>
<evidence type="ECO:0000313" key="12">
    <source>
        <dbReference type="Proteomes" id="UP000054408"/>
    </source>
</evidence>
<dbReference type="Proteomes" id="UP000054408">
    <property type="component" value="Unassembled WGS sequence"/>
</dbReference>
<evidence type="ECO:0000256" key="8">
    <source>
        <dbReference type="PROSITE-ProRule" id="PRU00290"/>
    </source>
</evidence>
<dbReference type="InterPro" id="IPR042855">
    <property type="entry name" value="V_SNARE_CC"/>
</dbReference>
<dbReference type="Pfam" id="PF00957">
    <property type="entry name" value="Synaptobrevin"/>
    <property type="match status" value="1"/>
</dbReference>
<sequence>MPLYSIMTFKHMGFKVEPYIITQNHNVSSFSFWTRGTVKEFLRFGSRTVVSRTQAGNRQSVLQENEAAFENSVVVHARVRPDGLAAAVITDVNYPGRVAFNLIEKALSEVEEALPEWEDVATDQALEIPALADQLALFDNPADADDITRIQSDLDETQENMLVAIDKLLERGERIEELVQRSSDLSATSRTFAKQSKKLNKCSCTIL</sequence>
<reference evidence="11 12" key="1">
    <citation type="submission" date="2010-05" db="EMBL/GenBank/DDBJ databases">
        <title>The Genome Sequence of Thecamonas trahens ATCC 50062.</title>
        <authorList>
            <consortium name="The Broad Institute Genome Sequencing Platform"/>
            <person name="Russ C."/>
            <person name="Cuomo C."/>
            <person name="Shea T."/>
            <person name="Young S.K."/>
            <person name="Zeng Q."/>
            <person name="Koehrsen M."/>
            <person name="Haas B."/>
            <person name="Borodovsky M."/>
            <person name="Guigo R."/>
            <person name="Alvarado L."/>
            <person name="Berlin A."/>
            <person name="Bochicchio J."/>
            <person name="Borenstein D."/>
            <person name="Chapman S."/>
            <person name="Chen Z."/>
            <person name="Freedman E."/>
            <person name="Gellesch M."/>
            <person name="Goldberg J."/>
            <person name="Griggs A."/>
            <person name="Gujja S."/>
            <person name="Heilman E."/>
            <person name="Heiman D."/>
            <person name="Hepburn T."/>
            <person name="Howarth C."/>
            <person name="Jen D."/>
            <person name="Larson L."/>
            <person name="Mehta T."/>
            <person name="Park D."/>
            <person name="Pearson M."/>
            <person name="Roberts A."/>
            <person name="Saif S."/>
            <person name="Shenoy N."/>
            <person name="Sisk P."/>
            <person name="Stolte C."/>
            <person name="Sykes S."/>
            <person name="Thomson T."/>
            <person name="Walk T."/>
            <person name="White J."/>
            <person name="Yandava C."/>
            <person name="Burger G."/>
            <person name="Gray M.W."/>
            <person name="Holland P.W.H."/>
            <person name="King N."/>
            <person name="Lang F.B.F."/>
            <person name="Roger A.J."/>
            <person name="Ruiz-Trillo I."/>
            <person name="Lander E."/>
            <person name="Nusbaum C."/>
        </authorList>
    </citation>
    <scope>NUCLEOTIDE SEQUENCE [LARGE SCALE GENOMIC DNA]</scope>
    <source>
        <strain evidence="11 12">ATCC 50062</strain>
    </source>
</reference>
<keyword evidence="4" id="KW-0564">Palmitate</keyword>
<evidence type="ECO:0000259" key="9">
    <source>
        <dbReference type="PROSITE" id="PS50859"/>
    </source>
</evidence>
<comment type="subcellular location">
    <subcellularLocation>
        <location evidence="7">Endomembrane system</location>
        <topology evidence="7">Lipid-anchor</topology>
        <orientation evidence="7">Cytoplasmic side</orientation>
    </subcellularLocation>
</comment>
<dbReference type="GO" id="GO:0005794">
    <property type="term" value="C:Golgi apparatus"/>
    <property type="evidence" value="ECO:0007669"/>
    <property type="project" value="TreeGrafter"/>
</dbReference>
<dbReference type="InterPro" id="IPR010908">
    <property type="entry name" value="Longin_dom"/>
</dbReference>
<evidence type="ECO:0000256" key="5">
    <source>
        <dbReference type="ARBA" id="ARBA00023288"/>
    </source>
</evidence>
<dbReference type="PANTHER" id="PTHR45806">
    <property type="entry name" value="SYNAPTOBREVIN HOMOLOG YKT6"/>
    <property type="match status" value="1"/>
</dbReference>
<evidence type="ECO:0000256" key="7">
    <source>
        <dbReference type="ARBA" id="ARBA00046278"/>
    </source>
</evidence>
<keyword evidence="2" id="KW-0488">Methylation</keyword>
<dbReference type="RefSeq" id="XP_013756090.1">
    <property type="nucleotide sequence ID" value="XM_013900636.1"/>
</dbReference>
<evidence type="ECO:0000256" key="4">
    <source>
        <dbReference type="ARBA" id="ARBA00023139"/>
    </source>
</evidence>
<dbReference type="PRINTS" id="PR00219">
    <property type="entry name" value="SYNAPTOBREVN"/>
</dbReference>
<keyword evidence="12" id="KW-1185">Reference proteome</keyword>
<dbReference type="Gene3D" id="3.30.450.50">
    <property type="entry name" value="Longin domain"/>
    <property type="match status" value="1"/>
</dbReference>
<comment type="similarity">
    <text evidence="1">Belongs to the synaptobrevin family.</text>
</comment>
<dbReference type="GO" id="GO:0006888">
    <property type="term" value="P:endoplasmic reticulum to Golgi vesicle-mediated transport"/>
    <property type="evidence" value="ECO:0007669"/>
    <property type="project" value="TreeGrafter"/>
</dbReference>
<evidence type="ECO:0000313" key="11">
    <source>
        <dbReference type="EMBL" id="KNC51426.1"/>
    </source>
</evidence>
<dbReference type="eggNOG" id="KOG0861">
    <property type="taxonomic scope" value="Eukaryota"/>
</dbReference>
<evidence type="ECO:0000259" key="10">
    <source>
        <dbReference type="PROSITE" id="PS50892"/>
    </source>
</evidence>
<keyword evidence="6" id="KW-0636">Prenylation</keyword>
<accession>A0A0L0DH11</accession>
<dbReference type="STRING" id="461836.A0A0L0DH11"/>
<feature type="domain" description="V-SNARE coiled-coil homology" evidence="10">
    <location>
        <begin position="146"/>
        <end position="206"/>
    </location>
</feature>
<dbReference type="SUPFAM" id="SSF64356">
    <property type="entry name" value="SNARE-like"/>
    <property type="match status" value="1"/>
</dbReference>
<dbReference type="EMBL" id="GL349467">
    <property type="protein sequence ID" value="KNC51426.1"/>
    <property type="molecule type" value="Genomic_DNA"/>
</dbReference>
<dbReference type="GO" id="GO:0005484">
    <property type="term" value="F:SNAP receptor activity"/>
    <property type="evidence" value="ECO:0007669"/>
    <property type="project" value="TreeGrafter"/>
</dbReference>
<organism evidence="11 12">
    <name type="scientific">Thecamonas trahens ATCC 50062</name>
    <dbReference type="NCBI Taxonomy" id="461836"/>
    <lineage>
        <taxon>Eukaryota</taxon>
        <taxon>Apusozoa</taxon>
        <taxon>Apusomonadida</taxon>
        <taxon>Apusomonadidae</taxon>
        <taxon>Thecamonas</taxon>
    </lineage>
</organism>
<dbReference type="PANTHER" id="PTHR45806:SF1">
    <property type="entry name" value="SYNAPTOBREVIN HOMOLOG YKT6"/>
    <property type="match status" value="1"/>
</dbReference>
<dbReference type="PROSITE" id="PS50892">
    <property type="entry name" value="V_SNARE"/>
    <property type="match status" value="1"/>
</dbReference>
<dbReference type="CDD" id="cd14824">
    <property type="entry name" value="Longin"/>
    <property type="match status" value="1"/>
</dbReference>
<dbReference type="GeneID" id="25566495"/>
<evidence type="ECO:0000256" key="6">
    <source>
        <dbReference type="ARBA" id="ARBA00023289"/>
    </source>
</evidence>
<evidence type="ECO:0000256" key="2">
    <source>
        <dbReference type="ARBA" id="ARBA00022481"/>
    </source>
</evidence>
<proteinExistence type="inferred from homology"/>
<protein>
    <submittedName>
        <fullName evidence="11">Ykt6</fullName>
    </submittedName>
</protein>
<keyword evidence="3" id="KW-0472">Membrane</keyword>
<dbReference type="AlphaFoldDB" id="A0A0L0DH11"/>
<dbReference type="GO" id="GO:0016020">
    <property type="term" value="C:membrane"/>
    <property type="evidence" value="ECO:0007669"/>
    <property type="project" value="InterPro"/>
</dbReference>
<keyword evidence="8" id="KW-0175">Coiled coil</keyword>
<dbReference type="InterPro" id="IPR011012">
    <property type="entry name" value="Longin-like_dom_sf"/>
</dbReference>
<feature type="domain" description="Longin" evidence="9">
    <location>
        <begin position="7"/>
        <end position="109"/>
    </location>
</feature>
<dbReference type="InterPro" id="IPR001388">
    <property type="entry name" value="Synaptobrevin-like"/>
</dbReference>
<dbReference type="OMA" id="NTCCTIL"/>